<name>A0A1N6DX02_9MICO</name>
<gene>
    <name evidence="1" type="ORF">SAMN05443544_0829</name>
</gene>
<reference evidence="2" key="1">
    <citation type="submission" date="2016-11" db="EMBL/GenBank/DDBJ databases">
        <authorList>
            <person name="Varghese N."/>
            <person name="Submissions S."/>
        </authorList>
    </citation>
    <scope>NUCLEOTIDE SEQUENCE [LARGE SCALE GENOMIC DNA]</scope>
    <source>
        <strain evidence="2">DSM 8595</strain>
    </source>
</reference>
<dbReference type="Proteomes" id="UP000184699">
    <property type="component" value="Unassembled WGS sequence"/>
</dbReference>
<evidence type="ECO:0000313" key="2">
    <source>
        <dbReference type="Proteomes" id="UP000184699"/>
    </source>
</evidence>
<protein>
    <submittedName>
        <fullName evidence="1">Uncharacterized protein</fullName>
    </submittedName>
</protein>
<proteinExistence type="predicted"/>
<dbReference type="AlphaFoldDB" id="A0A1N6DX02"/>
<keyword evidence="2" id="KW-1185">Reference proteome</keyword>
<dbReference type="EMBL" id="FSRJ01000001">
    <property type="protein sequence ID" value="SIN75224.1"/>
    <property type="molecule type" value="Genomic_DNA"/>
</dbReference>
<accession>A0A1N6DX02</accession>
<sequence>MSPLQSGILWFVLVAGTFGGLLIAANVAFGSQPVGDRTEYAYRLSALDPDVRALPVVQRIPESALDIRLVWNPATGAAAAAWNTPADAVPPEGCAAVADPTPPVFAERIVRLGAEPPDGLDCDGVIVVVHGGATYAWTVPH</sequence>
<evidence type="ECO:0000313" key="1">
    <source>
        <dbReference type="EMBL" id="SIN75224.1"/>
    </source>
</evidence>
<organism evidence="1 2">
    <name type="scientific">Agromyces cerinus subsp. cerinus</name>
    <dbReference type="NCBI Taxonomy" id="232089"/>
    <lineage>
        <taxon>Bacteria</taxon>
        <taxon>Bacillati</taxon>
        <taxon>Actinomycetota</taxon>
        <taxon>Actinomycetes</taxon>
        <taxon>Micrococcales</taxon>
        <taxon>Microbacteriaceae</taxon>
        <taxon>Agromyces</taxon>
    </lineage>
</organism>